<gene>
    <name evidence="5" type="ORF">ENU1_107760</name>
</gene>
<dbReference type="InterPro" id="IPR000182">
    <property type="entry name" value="GNAT_dom"/>
</dbReference>
<dbReference type="PANTHER" id="PTHR23091">
    <property type="entry name" value="N-TERMINAL ACETYLTRANSFERASE"/>
    <property type="match status" value="1"/>
</dbReference>
<dbReference type="CDD" id="cd04301">
    <property type="entry name" value="NAT_SF"/>
    <property type="match status" value="1"/>
</dbReference>
<evidence type="ECO:0000256" key="1">
    <source>
        <dbReference type="ARBA" id="ARBA00022679"/>
    </source>
</evidence>
<dbReference type="RefSeq" id="XP_008857695.1">
    <property type="nucleotide sequence ID" value="XM_008859473.1"/>
</dbReference>
<evidence type="ECO:0000259" key="4">
    <source>
        <dbReference type="PROSITE" id="PS51186"/>
    </source>
</evidence>
<keyword evidence="1 5" id="KW-0808">Transferase</keyword>
<dbReference type="GeneID" id="20073871"/>
<evidence type="ECO:0000313" key="6">
    <source>
        <dbReference type="Proteomes" id="UP000006769"/>
    </source>
</evidence>
<dbReference type="SUPFAM" id="SSF55729">
    <property type="entry name" value="Acyl-CoA N-acyltransferases (Nat)"/>
    <property type="match status" value="1"/>
</dbReference>
<protein>
    <submittedName>
        <fullName evidence="5">Acetyltransferase, GNAT family protein</fullName>
    </submittedName>
</protein>
<organism evidence="5 6">
    <name type="scientific">Entamoeba nuttalli (strain P19)</name>
    <name type="common">Amoeba</name>
    <dbReference type="NCBI Taxonomy" id="1076696"/>
    <lineage>
        <taxon>Eukaryota</taxon>
        <taxon>Amoebozoa</taxon>
        <taxon>Evosea</taxon>
        <taxon>Archamoebae</taxon>
        <taxon>Mastigamoebida</taxon>
        <taxon>Entamoebidae</taxon>
        <taxon>Entamoeba</taxon>
    </lineage>
</organism>
<proteinExistence type="inferred from homology"/>
<dbReference type="InterPro" id="IPR016181">
    <property type="entry name" value="Acyl_CoA_acyltransferase"/>
</dbReference>
<dbReference type="AlphaFoldDB" id="K2HBC3"/>
<keyword evidence="2" id="KW-0012">Acyltransferase</keyword>
<dbReference type="VEuPathDB" id="AmoebaDB:ENU1_107760"/>
<dbReference type="Proteomes" id="UP000006769">
    <property type="component" value="Unassembled WGS sequence"/>
</dbReference>
<dbReference type="PROSITE" id="PS51186">
    <property type="entry name" value="GNAT"/>
    <property type="match status" value="1"/>
</dbReference>
<evidence type="ECO:0000313" key="5">
    <source>
        <dbReference type="EMBL" id="EKE39969.1"/>
    </source>
</evidence>
<dbReference type="EMBL" id="JH927096">
    <property type="protein sequence ID" value="EKE39969.1"/>
    <property type="molecule type" value="Genomic_DNA"/>
</dbReference>
<sequence>MYSEDDDPHPVVTGQVTSISVLRTYRRLGIATKLIRAAENSMIEVFGARAMMLQVRVSNQPALHLYEKTIGFTFVLLFLC</sequence>
<dbReference type="GO" id="GO:1990189">
    <property type="term" value="F:protein N-terminal-serine acetyltransferase activity"/>
    <property type="evidence" value="ECO:0007669"/>
    <property type="project" value="TreeGrafter"/>
</dbReference>
<dbReference type="Gene3D" id="3.40.630.30">
    <property type="match status" value="1"/>
</dbReference>
<dbReference type="OrthoDB" id="25586at2759"/>
<dbReference type="PANTHER" id="PTHR23091:SF4">
    <property type="entry name" value="N-TERMINAL AMINO-ACID N(ALPHA)-ACETYLTRANSFERASE NATA"/>
    <property type="match status" value="1"/>
</dbReference>
<accession>K2HBC3</accession>
<dbReference type="GO" id="GO:1990190">
    <property type="term" value="F:protein-N-terminal-glutamate acetyltransferase activity"/>
    <property type="evidence" value="ECO:0007669"/>
    <property type="project" value="TreeGrafter"/>
</dbReference>
<feature type="domain" description="N-acetyltransferase" evidence="4">
    <location>
        <begin position="1"/>
        <end position="80"/>
    </location>
</feature>
<dbReference type="Pfam" id="PF00583">
    <property type="entry name" value="Acetyltransf_1"/>
    <property type="match status" value="1"/>
</dbReference>
<reference evidence="5 6" key="1">
    <citation type="submission" date="2011-11" db="EMBL/GenBank/DDBJ databases">
        <authorList>
            <person name="Hannick L."/>
            <person name="Karamycheva S."/>
            <person name="Lorenzi H."/>
            <person name="Caler E."/>
        </authorList>
    </citation>
    <scope>NUCLEOTIDE SEQUENCE [LARGE SCALE GENOMIC DNA]</scope>
    <source>
        <strain evidence="5 6">P19</strain>
    </source>
</reference>
<dbReference type="InterPro" id="IPR045047">
    <property type="entry name" value="Ard1-like"/>
</dbReference>
<name>K2HBC3_ENTNP</name>
<dbReference type="GO" id="GO:0031415">
    <property type="term" value="C:NatA complex"/>
    <property type="evidence" value="ECO:0007669"/>
    <property type="project" value="InterPro"/>
</dbReference>
<evidence type="ECO:0000256" key="3">
    <source>
        <dbReference type="ARBA" id="ARBA00025786"/>
    </source>
</evidence>
<evidence type="ECO:0000256" key="2">
    <source>
        <dbReference type="ARBA" id="ARBA00023315"/>
    </source>
</evidence>
<comment type="similarity">
    <text evidence="3">Belongs to the acetyltransferase family. ARD1 subfamily.</text>
</comment>